<organism evidence="1 4">
    <name type="scientific">Lactobacillus selangorensis</name>
    <dbReference type="NCBI Taxonomy" id="81857"/>
    <lineage>
        <taxon>Bacteria</taxon>
        <taxon>Bacillati</taxon>
        <taxon>Bacillota</taxon>
        <taxon>Bacilli</taxon>
        <taxon>Lactobacillales</taxon>
        <taxon>Lactobacillaceae</taxon>
        <taxon>Lactobacillus</taxon>
    </lineage>
</organism>
<dbReference type="Proteomes" id="UP000051751">
    <property type="component" value="Unassembled WGS sequence"/>
</dbReference>
<evidence type="ECO:0000313" key="3">
    <source>
        <dbReference type="Proteomes" id="UP000051645"/>
    </source>
</evidence>
<sequence>MMTLFDMLQVLSINGSDTDFKTVRIEAIGTQKLNYDAAILCDVLNNFLVTDKTLADASADIAGQIQDIDDAEDQPMDVDELVDDFGRKIDNVDVQYGQKETHIYVA</sequence>
<dbReference type="EMBL" id="JQAZ01000002">
    <property type="protein sequence ID" value="KRN32995.1"/>
    <property type="molecule type" value="Genomic_DNA"/>
</dbReference>
<proteinExistence type="predicted"/>
<evidence type="ECO:0000313" key="4">
    <source>
        <dbReference type="Proteomes" id="UP000051751"/>
    </source>
</evidence>
<dbReference type="AlphaFoldDB" id="A0A0R2FIZ5"/>
<dbReference type="PATRIC" id="fig|81857.3.peg.796"/>
<name>A0A0R2FIZ5_9LACO</name>
<gene>
    <name evidence="1" type="ORF">IV38_GL000794</name>
    <name evidence="2" type="ORF">IV40_GL001059</name>
</gene>
<comment type="caution">
    <text evidence="1">The sequence shown here is derived from an EMBL/GenBank/DDBJ whole genome shotgun (WGS) entry which is preliminary data.</text>
</comment>
<evidence type="ECO:0000313" key="2">
    <source>
        <dbReference type="EMBL" id="KRN32995.1"/>
    </source>
</evidence>
<evidence type="ECO:0000313" key="1">
    <source>
        <dbReference type="EMBL" id="KRN28595.1"/>
    </source>
</evidence>
<dbReference type="RefSeq" id="WP_057769218.1">
    <property type="nucleotide sequence ID" value="NZ_JQAT01000002.1"/>
</dbReference>
<accession>A0A0R2FIZ5</accession>
<reference evidence="3 4" key="1">
    <citation type="journal article" date="2015" name="Genome Announc.">
        <title>Expanding the biotechnology potential of lactobacilli through comparative genomics of 213 strains and associated genera.</title>
        <authorList>
            <person name="Sun Z."/>
            <person name="Harris H.M."/>
            <person name="McCann A."/>
            <person name="Guo C."/>
            <person name="Argimon S."/>
            <person name="Zhang W."/>
            <person name="Yang X."/>
            <person name="Jeffery I.B."/>
            <person name="Cooney J.C."/>
            <person name="Kagawa T.F."/>
            <person name="Liu W."/>
            <person name="Song Y."/>
            <person name="Salvetti E."/>
            <person name="Wrobel A."/>
            <person name="Rasinkangas P."/>
            <person name="Parkhill J."/>
            <person name="Rea M.C."/>
            <person name="O'Sullivan O."/>
            <person name="Ritari J."/>
            <person name="Douillard F.P."/>
            <person name="Paul Ross R."/>
            <person name="Yang R."/>
            <person name="Briner A.E."/>
            <person name="Felis G.E."/>
            <person name="de Vos W.M."/>
            <person name="Barrangou R."/>
            <person name="Klaenhammer T.R."/>
            <person name="Caufield P.W."/>
            <person name="Cui Y."/>
            <person name="Zhang H."/>
            <person name="O'Toole P.W."/>
        </authorList>
    </citation>
    <scope>NUCLEOTIDE SEQUENCE [LARGE SCALE GENOMIC DNA]</scope>
    <source>
        <strain evidence="1 4">ATCC BAA-66</strain>
        <strain evidence="2 3">DSM 13344</strain>
    </source>
</reference>
<protein>
    <submittedName>
        <fullName evidence="1">Uncharacterized protein</fullName>
    </submittedName>
</protein>
<keyword evidence="3" id="KW-1185">Reference proteome</keyword>
<dbReference type="Proteomes" id="UP000051645">
    <property type="component" value="Unassembled WGS sequence"/>
</dbReference>
<dbReference type="EMBL" id="JQAT01000002">
    <property type="protein sequence ID" value="KRN28595.1"/>
    <property type="molecule type" value="Genomic_DNA"/>
</dbReference>